<feature type="chain" id="PRO_5042114091" description="TNFR-Cys domain-containing protein" evidence="4">
    <location>
        <begin position="26"/>
        <end position="340"/>
    </location>
</feature>
<feature type="disulfide bond" evidence="1">
    <location>
        <begin position="48"/>
        <end position="61"/>
    </location>
</feature>
<protein>
    <recommendedName>
        <fullName evidence="5">TNFR-Cys domain-containing protein</fullName>
    </recommendedName>
</protein>
<dbReference type="PROSITE" id="PS50050">
    <property type="entry name" value="TNFR_NGFR_2"/>
    <property type="match status" value="1"/>
</dbReference>
<gene>
    <name evidence="6" type="ORF">KIN20_013876</name>
</gene>
<feature type="disulfide bond" evidence="1">
    <location>
        <begin position="51"/>
        <end position="69"/>
    </location>
</feature>
<dbReference type="Pfam" id="PF00020">
    <property type="entry name" value="TNFR_c6"/>
    <property type="match status" value="1"/>
</dbReference>
<feature type="signal peptide" evidence="4">
    <location>
        <begin position="1"/>
        <end position="25"/>
    </location>
</feature>
<keyword evidence="4" id="KW-0732">Signal</keyword>
<accession>A0AAD5MY45</accession>
<dbReference type="AlphaFoldDB" id="A0AAD5MY45"/>
<comment type="caution">
    <text evidence="6">The sequence shown here is derived from an EMBL/GenBank/DDBJ whole genome shotgun (WGS) entry which is preliminary data.</text>
</comment>
<feature type="domain" description="TNFR-Cys" evidence="5">
    <location>
        <begin position="31"/>
        <end position="69"/>
    </location>
</feature>
<comment type="caution">
    <text evidence="1">Lacks conserved residue(s) required for the propagation of feature annotation.</text>
</comment>
<dbReference type="PROSITE" id="PS00652">
    <property type="entry name" value="TNFR_NGFR_1"/>
    <property type="match status" value="1"/>
</dbReference>
<proteinExistence type="predicted"/>
<feature type="repeat" description="TNFR-Cys" evidence="1">
    <location>
        <begin position="31"/>
        <end position="69"/>
    </location>
</feature>
<feature type="transmembrane region" description="Helical" evidence="3">
    <location>
        <begin position="274"/>
        <end position="291"/>
    </location>
</feature>
<organism evidence="6 7">
    <name type="scientific">Parelaphostrongylus tenuis</name>
    <name type="common">Meningeal worm</name>
    <dbReference type="NCBI Taxonomy" id="148309"/>
    <lineage>
        <taxon>Eukaryota</taxon>
        <taxon>Metazoa</taxon>
        <taxon>Ecdysozoa</taxon>
        <taxon>Nematoda</taxon>
        <taxon>Chromadorea</taxon>
        <taxon>Rhabditida</taxon>
        <taxon>Rhabditina</taxon>
        <taxon>Rhabditomorpha</taxon>
        <taxon>Strongyloidea</taxon>
        <taxon>Metastrongylidae</taxon>
        <taxon>Parelaphostrongylus</taxon>
    </lineage>
</organism>
<evidence type="ECO:0000313" key="6">
    <source>
        <dbReference type="EMBL" id="KAJ1356206.1"/>
    </source>
</evidence>
<evidence type="ECO:0000256" key="1">
    <source>
        <dbReference type="PROSITE-ProRule" id="PRU00206"/>
    </source>
</evidence>
<dbReference type="InterPro" id="IPR001368">
    <property type="entry name" value="TNFR/NGFR_Cys_rich_reg"/>
</dbReference>
<reference evidence="6" key="1">
    <citation type="submission" date="2021-06" db="EMBL/GenBank/DDBJ databases">
        <title>Parelaphostrongylus tenuis whole genome reference sequence.</title>
        <authorList>
            <person name="Garwood T.J."/>
            <person name="Larsen P.A."/>
            <person name="Fountain-Jones N.M."/>
            <person name="Garbe J.R."/>
            <person name="Macchietto M.G."/>
            <person name="Kania S.A."/>
            <person name="Gerhold R.W."/>
            <person name="Richards J.E."/>
            <person name="Wolf T.M."/>
        </authorList>
    </citation>
    <scope>NUCLEOTIDE SEQUENCE</scope>
    <source>
        <strain evidence="6">MNPRO001-30</strain>
        <tissue evidence="6">Meninges</tissue>
    </source>
</reference>
<name>A0AAD5MY45_PARTN</name>
<dbReference type="Gene3D" id="2.10.50.10">
    <property type="entry name" value="Tumor Necrosis Factor Receptor, subunit A, domain 2"/>
    <property type="match status" value="1"/>
</dbReference>
<keyword evidence="1" id="KW-1015">Disulfide bond</keyword>
<sequence length="340" mass="39023">MRSRFVATATLLIIAFVFDVITVHSDDVQQYCSKGKFYNEDTEQCESCAKCKLAQFESRKCTPYQDTICSWCGAANVKKNTDYYVKCVLKRDRNPTDGKIYLKKPGTKVVDSIHEVDDKKVSDEVIDVEELPDRRTLPPLPTDDDYDDQEYDDNDILDTIKLDVPASEEELIGKDILLRDDLRLQPLDNKHQNEKRFKVEKELELEEDKVQPVNVNEGTIGQDDDFAKDDNELLHHNERISIVAIAFRKKQSSQANTVDDGVFSSTYTSICHTMGIYLYLASFVILLGILLKRCCRTSDRVPRMDFTEDQRAMITRCARNLKNKGKGKEEAFYDNDIAQV</sequence>
<evidence type="ECO:0000256" key="4">
    <source>
        <dbReference type="SAM" id="SignalP"/>
    </source>
</evidence>
<dbReference type="EMBL" id="JAHQIW010002741">
    <property type="protein sequence ID" value="KAJ1356206.1"/>
    <property type="molecule type" value="Genomic_DNA"/>
</dbReference>
<keyword evidence="3" id="KW-0812">Transmembrane</keyword>
<keyword evidence="3" id="KW-1133">Transmembrane helix</keyword>
<keyword evidence="7" id="KW-1185">Reference proteome</keyword>
<dbReference type="Proteomes" id="UP001196413">
    <property type="component" value="Unassembled WGS sequence"/>
</dbReference>
<keyword evidence="3" id="KW-0472">Membrane</keyword>
<evidence type="ECO:0000256" key="3">
    <source>
        <dbReference type="SAM" id="Phobius"/>
    </source>
</evidence>
<evidence type="ECO:0000256" key="2">
    <source>
        <dbReference type="SAM" id="MobiDB-lite"/>
    </source>
</evidence>
<dbReference type="SMART" id="SM00208">
    <property type="entry name" value="TNFR"/>
    <property type="match status" value="1"/>
</dbReference>
<evidence type="ECO:0000259" key="5">
    <source>
        <dbReference type="PROSITE" id="PS50050"/>
    </source>
</evidence>
<feature type="region of interest" description="Disordered" evidence="2">
    <location>
        <begin position="130"/>
        <end position="150"/>
    </location>
</feature>
<evidence type="ECO:0000313" key="7">
    <source>
        <dbReference type="Proteomes" id="UP001196413"/>
    </source>
</evidence>